<accession>A0A9X3WTB9</accession>
<dbReference type="RefSeq" id="WP_272437256.1">
    <property type="nucleotide sequence ID" value="NZ_JAMQKB010000015.1"/>
</dbReference>
<protein>
    <submittedName>
        <fullName evidence="2">(2Fe-2S)-binding protein</fullName>
    </submittedName>
</protein>
<name>A0A9X3WTB9_9BACI</name>
<proteinExistence type="predicted"/>
<dbReference type="Gene3D" id="3.10.20.440">
    <property type="entry name" value="2Fe-2S iron-sulphur cluster binding domain, sarcosine oxidase, alpha subunit, N-terminal domain"/>
    <property type="match status" value="1"/>
</dbReference>
<dbReference type="CDD" id="cd00207">
    <property type="entry name" value="fer2"/>
    <property type="match status" value="1"/>
</dbReference>
<reference evidence="2" key="1">
    <citation type="submission" date="2022-06" db="EMBL/GenBank/DDBJ databases">
        <title>Aquibacillus sp. a new bacterium isolated from soil saline samples.</title>
        <authorList>
            <person name="Galisteo C."/>
            <person name="De La Haba R."/>
            <person name="Sanchez-Porro C."/>
            <person name="Ventosa A."/>
        </authorList>
    </citation>
    <scope>NUCLEOTIDE SEQUENCE</scope>
    <source>
        <strain evidence="2">3ASR75-11</strain>
    </source>
</reference>
<evidence type="ECO:0000256" key="1">
    <source>
        <dbReference type="ARBA" id="ARBA00023002"/>
    </source>
</evidence>
<evidence type="ECO:0000313" key="2">
    <source>
        <dbReference type="EMBL" id="MDC3425447.1"/>
    </source>
</evidence>
<dbReference type="Proteomes" id="UP001145050">
    <property type="component" value="Unassembled WGS sequence"/>
</dbReference>
<dbReference type="InterPro" id="IPR001041">
    <property type="entry name" value="2Fe-2S_ferredoxin-type"/>
</dbReference>
<sequence length="110" mass="12346">MASLRIKEHPILTVDQHVPEIQFEFNGKIYTAREGDTIASALLLNGIRTLRVHEETASPRGIYCNIGHCFECRVTVNETAEKRACLTPLEDGMVIHSGQRLPTPFKKGEE</sequence>
<dbReference type="InterPro" id="IPR042204">
    <property type="entry name" value="2Fe-2S-bd_N"/>
</dbReference>
<dbReference type="SUPFAM" id="SSF54292">
    <property type="entry name" value="2Fe-2S ferredoxin-like"/>
    <property type="match status" value="1"/>
</dbReference>
<organism evidence="2 3">
    <name type="scientific">Terrihalobacillus insolitus</name>
    <dbReference type="NCBI Taxonomy" id="2950438"/>
    <lineage>
        <taxon>Bacteria</taxon>
        <taxon>Bacillati</taxon>
        <taxon>Bacillota</taxon>
        <taxon>Bacilli</taxon>
        <taxon>Bacillales</taxon>
        <taxon>Bacillaceae</taxon>
        <taxon>Terrihalobacillus</taxon>
    </lineage>
</organism>
<keyword evidence="1" id="KW-0560">Oxidoreductase</keyword>
<dbReference type="GO" id="GO:0016491">
    <property type="term" value="F:oxidoreductase activity"/>
    <property type="evidence" value="ECO:0007669"/>
    <property type="project" value="UniProtKB-KW"/>
</dbReference>
<evidence type="ECO:0000313" key="3">
    <source>
        <dbReference type="Proteomes" id="UP001145050"/>
    </source>
</evidence>
<comment type="caution">
    <text evidence="2">The sequence shown here is derived from an EMBL/GenBank/DDBJ whole genome shotgun (WGS) entry which is preliminary data.</text>
</comment>
<dbReference type="InterPro" id="IPR036010">
    <property type="entry name" value="2Fe-2S_ferredoxin-like_sf"/>
</dbReference>
<dbReference type="AlphaFoldDB" id="A0A9X3WTB9"/>
<keyword evidence="3" id="KW-1185">Reference proteome</keyword>
<gene>
    <name evidence="2" type="ORF">NC797_13145</name>
</gene>
<dbReference type="Pfam" id="PF13510">
    <property type="entry name" value="Fer2_4"/>
    <property type="match status" value="1"/>
</dbReference>
<dbReference type="GO" id="GO:0051536">
    <property type="term" value="F:iron-sulfur cluster binding"/>
    <property type="evidence" value="ECO:0007669"/>
    <property type="project" value="InterPro"/>
</dbReference>
<dbReference type="EMBL" id="JAMQKB010000015">
    <property type="protein sequence ID" value="MDC3425447.1"/>
    <property type="molecule type" value="Genomic_DNA"/>
</dbReference>